<dbReference type="EMBL" id="JBEEWF010000032">
    <property type="protein sequence ID" value="MEQ5350179.1"/>
    <property type="molecule type" value="Genomic_DNA"/>
</dbReference>
<gene>
    <name evidence="1" type="ORF">ABN253_18625</name>
</gene>
<comment type="caution">
    <text evidence="1">The sequence shown here is derived from an EMBL/GenBank/DDBJ whole genome shotgun (WGS) entry which is preliminary data.</text>
</comment>
<evidence type="ECO:0000313" key="1">
    <source>
        <dbReference type="EMBL" id="MEQ5350179.1"/>
    </source>
</evidence>
<keyword evidence="2" id="KW-1185">Reference proteome</keyword>
<protein>
    <submittedName>
        <fullName evidence="1">DUF968 domain-containing protein</fullName>
    </submittedName>
</protein>
<feature type="non-terminal residue" evidence="1">
    <location>
        <position position="1"/>
    </location>
</feature>
<sequence>CCVCGQQADDPHHIIGHGMGGMGTKAHDLFTIPLCRTHHDELHRDPKQWEATYGNQLELLFSFLNRSLGMRALV</sequence>
<reference evidence="1 2" key="1">
    <citation type="submission" date="2024-04" db="EMBL/GenBank/DDBJ databases">
        <title>Role of Flies in the Dissemination of Carbapenem-Resistant Enterobacteriaceae (CRE): An Epidemiological and Genomic Study in China.</title>
        <authorList>
            <person name="Kaichao C."/>
            <person name="Zhang R."/>
            <person name="Chen S."/>
        </authorList>
    </citation>
    <scope>NUCLEOTIDE SEQUENCE [LARGE SCALE GENOMIC DNA]</scope>
    <source>
        <strain evidence="2">fly-1011</strain>
    </source>
</reference>
<dbReference type="InterPro" id="IPR010373">
    <property type="entry name" value="DUF968"/>
</dbReference>
<dbReference type="Gene3D" id="3.30.50.20">
    <property type="entry name" value="prophage-derive protein ybcO"/>
    <property type="match status" value="1"/>
</dbReference>
<dbReference type="Pfam" id="PF06147">
    <property type="entry name" value="DUF968"/>
    <property type="match status" value="1"/>
</dbReference>
<evidence type="ECO:0000313" key="2">
    <source>
        <dbReference type="Proteomes" id="UP001436462"/>
    </source>
</evidence>
<name>A0ABV1LEL3_9GAMM</name>
<organism evidence="1 2">
    <name type="scientific">Proteus genomosp. 6</name>
    <dbReference type="NCBI Taxonomy" id="1311820"/>
    <lineage>
        <taxon>Bacteria</taxon>
        <taxon>Pseudomonadati</taxon>
        <taxon>Pseudomonadota</taxon>
        <taxon>Gammaproteobacteria</taxon>
        <taxon>Enterobacterales</taxon>
        <taxon>Morganellaceae</taxon>
        <taxon>Proteus</taxon>
    </lineage>
</organism>
<accession>A0ABV1LEL3</accession>
<proteinExistence type="predicted"/>
<dbReference type="Proteomes" id="UP001436462">
    <property type="component" value="Unassembled WGS sequence"/>
</dbReference>
<dbReference type="RefSeq" id="WP_349420348.1">
    <property type="nucleotide sequence ID" value="NZ_JBEEWF010000032.1"/>
</dbReference>